<gene>
    <name evidence="2" type="ORF">GCM10009804_08170</name>
</gene>
<evidence type="ECO:0000256" key="1">
    <source>
        <dbReference type="SAM" id="MobiDB-lite"/>
    </source>
</evidence>
<keyword evidence="3" id="KW-1185">Reference proteome</keyword>
<dbReference type="Proteomes" id="UP001501705">
    <property type="component" value="Unassembled WGS sequence"/>
</dbReference>
<evidence type="ECO:0000313" key="3">
    <source>
        <dbReference type="Proteomes" id="UP001501705"/>
    </source>
</evidence>
<organism evidence="2 3">
    <name type="scientific">Kribbella hippodromi</name>
    <dbReference type="NCBI Taxonomy" id="434347"/>
    <lineage>
        <taxon>Bacteria</taxon>
        <taxon>Bacillati</taxon>
        <taxon>Actinomycetota</taxon>
        <taxon>Actinomycetes</taxon>
        <taxon>Propionibacteriales</taxon>
        <taxon>Kribbellaceae</taxon>
        <taxon>Kribbella</taxon>
    </lineage>
</organism>
<accession>A0ABP4N394</accession>
<evidence type="ECO:0000313" key="2">
    <source>
        <dbReference type="EMBL" id="GAA1553596.1"/>
    </source>
</evidence>
<feature type="region of interest" description="Disordered" evidence="1">
    <location>
        <begin position="1"/>
        <end position="20"/>
    </location>
</feature>
<sequence>MASHASSWAGVAASKTSPNHARVAGENRLNALVFFTPTILPGAADSFHEPPRGPGVADREQALSVRCAKCPPRLE</sequence>
<comment type="caution">
    <text evidence="2">The sequence shown here is derived from an EMBL/GenBank/DDBJ whole genome shotgun (WGS) entry which is preliminary data.</text>
</comment>
<proteinExistence type="predicted"/>
<reference evidence="3" key="1">
    <citation type="journal article" date="2019" name="Int. J. Syst. Evol. Microbiol.">
        <title>The Global Catalogue of Microorganisms (GCM) 10K type strain sequencing project: providing services to taxonomists for standard genome sequencing and annotation.</title>
        <authorList>
            <consortium name="The Broad Institute Genomics Platform"/>
            <consortium name="The Broad Institute Genome Sequencing Center for Infectious Disease"/>
            <person name="Wu L."/>
            <person name="Ma J."/>
        </authorList>
    </citation>
    <scope>NUCLEOTIDE SEQUENCE [LARGE SCALE GENOMIC DNA]</scope>
    <source>
        <strain evidence="3">JCM 15572</strain>
    </source>
</reference>
<name>A0ABP4N394_9ACTN</name>
<dbReference type="EMBL" id="BAAAPH010000002">
    <property type="protein sequence ID" value="GAA1553596.1"/>
    <property type="molecule type" value="Genomic_DNA"/>
</dbReference>
<protein>
    <submittedName>
        <fullName evidence="2">Uncharacterized protein</fullName>
    </submittedName>
</protein>